<dbReference type="PROSITE" id="PS51257">
    <property type="entry name" value="PROKAR_LIPOPROTEIN"/>
    <property type="match status" value="1"/>
</dbReference>
<dbReference type="EMBL" id="VSSQ01000115">
    <property type="protein sequence ID" value="MPL78307.1"/>
    <property type="molecule type" value="Genomic_DNA"/>
</dbReference>
<comment type="caution">
    <text evidence="1">The sequence shown here is derived from an EMBL/GenBank/DDBJ whole genome shotgun (WGS) entry which is preliminary data.</text>
</comment>
<evidence type="ECO:0000313" key="1">
    <source>
        <dbReference type="EMBL" id="MPL78307.1"/>
    </source>
</evidence>
<dbReference type="Gene3D" id="1.10.287.1490">
    <property type="match status" value="1"/>
</dbReference>
<name>A0A644UH29_9ZZZZ</name>
<reference evidence="1" key="1">
    <citation type="submission" date="2019-08" db="EMBL/GenBank/DDBJ databases">
        <authorList>
            <person name="Kucharzyk K."/>
            <person name="Murdoch R.W."/>
            <person name="Higgins S."/>
            <person name="Loffler F."/>
        </authorList>
    </citation>
    <scope>NUCLEOTIDE SEQUENCE</scope>
</reference>
<protein>
    <recommendedName>
        <fullName evidence="2">Chromosome partition protein Smc</fullName>
    </recommendedName>
</protein>
<organism evidence="1">
    <name type="scientific">bioreactor metagenome</name>
    <dbReference type="NCBI Taxonomy" id="1076179"/>
    <lineage>
        <taxon>unclassified sequences</taxon>
        <taxon>metagenomes</taxon>
        <taxon>ecological metagenomes</taxon>
    </lineage>
</organism>
<gene>
    <name evidence="1" type="ORF">SDC9_24171</name>
</gene>
<sequence length="297" mass="32690">MKKIFIFTILAVASLFLTSCVEKSAKYKALQAQLDSLGSVHAVKSAEFEEVFATLNEVESGLRSIREAENILVLQSQKGGAEVQENSRDQLKSDVAAIGDAIKSYKSQIDKLKNDSRIQSSQFKKRLAALTAELDSKSVMIADLGRQLEEKDRQLIVKSQEIESLDKTVTTLKTEVTSLSQTSASQKETIATQDAQIYSGFYIIGSKSELIGANVMSKGGLFKSAKISYQAEQSAFIKIDIREVAEINTNAEKAKVLSVHPTGTYTFEPDANGMQVLKISQPASFWEQTKYLVIQTL</sequence>
<proteinExistence type="predicted"/>
<evidence type="ECO:0008006" key="2">
    <source>
        <dbReference type="Google" id="ProtNLM"/>
    </source>
</evidence>
<dbReference type="AlphaFoldDB" id="A0A644UH29"/>
<accession>A0A644UH29</accession>